<keyword evidence="9 10" id="KW-0472">Membrane</keyword>
<dbReference type="GO" id="GO:0005886">
    <property type="term" value="C:plasma membrane"/>
    <property type="evidence" value="ECO:0007669"/>
    <property type="project" value="UniProtKB-SubCell"/>
</dbReference>
<dbReference type="InterPro" id="IPR006187">
    <property type="entry name" value="Claudin"/>
</dbReference>
<evidence type="ECO:0000256" key="5">
    <source>
        <dbReference type="ARBA" id="ARBA00022475"/>
    </source>
</evidence>
<accession>A0A8J6AE77</accession>
<feature type="transmembrane region" description="Helical" evidence="10">
    <location>
        <begin position="157"/>
        <end position="178"/>
    </location>
</feature>
<evidence type="ECO:0000256" key="3">
    <source>
        <dbReference type="ARBA" id="ARBA00008295"/>
    </source>
</evidence>
<feature type="transmembrane region" description="Helical" evidence="10">
    <location>
        <begin position="110"/>
        <end position="136"/>
    </location>
</feature>
<dbReference type="InterPro" id="IPR004031">
    <property type="entry name" value="PMP22/EMP/MP20/Claudin"/>
</dbReference>
<reference evidence="11" key="1">
    <citation type="journal article" date="2021" name="Evol. Appl.">
        <title>The genome of the Pyrenean desman and the effects of bottlenecks and inbreeding on the genomic landscape of an endangered species.</title>
        <authorList>
            <person name="Escoda L."/>
            <person name="Castresana J."/>
        </authorList>
    </citation>
    <scope>NUCLEOTIDE SEQUENCE</scope>
    <source>
        <strain evidence="11">IBE-C5619</strain>
    </source>
</reference>
<keyword evidence="12" id="KW-1185">Reference proteome</keyword>
<evidence type="ECO:0000313" key="11">
    <source>
        <dbReference type="EMBL" id="KAG8519761.1"/>
    </source>
</evidence>
<evidence type="ECO:0000256" key="4">
    <source>
        <dbReference type="ARBA" id="ARBA00022427"/>
    </source>
</evidence>
<comment type="similarity">
    <text evidence="3">Belongs to the claudin family.</text>
</comment>
<dbReference type="Proteomes" id="UP000700334">
    <property type="component" value="Unassembled WGS sequence"/>
</dbReference>
<evidence type="ECO:0000256" key="1">
    <source>
        <dbReference type="ARBA" id="ARBA00004435"/>
    </source>
</evidence>
<evidence type="ECO:0000313" key="12">
    <source>
        <dbReference type="Proteomes" id="UP000700334"/>
    </source>
</evidence>
<sequence>MPAAESSRFPLTGSLVLTITPSLNSALGLATEMRSGELRLVKGAGLWGSAAGQLCSLVALCLPQWLTLSSGLLESERYFLGLWQTCVTQDTGDSVCQASSGQGDLTANLLVARILMCVACVTGSLGLVAVLLGVIWPRDRAHLGSCLERGADAAGGALLCLAGVATLVPVSYIAHVTLQRFWGPESPTNTPRWEFGSAMFSGWIGGFLLVTGGLLLIVSRLCARRLAENLTSFPPKLDFSRAVSFRKVDFV</sequence>
<dbReference type="OrthoDB" id="8612291at2759"/>
<keyword evidence="6 10" id="KW-0812">Transmembrane</keyword>
<evidence type="ECO:0000256" key="6">
    <source>
        <dbReference type="ARBA" id="ARBA00022692"/>
    </source>
</evidence>
<name>A0A8J6AE77_GALPY</name>
<evidence type="ECO:0000256" key="7">
    <source>
        <dbReference type="ARBA" id="ARBA00022949"/>
    </source>
</evidence>
<organism evidence="11 12">
    <name type="scientific">Galemys pyrenaicus</name>
    <name type="common">Iberian desman</name>
    <name type="synonym">Pyrenean desman</name>
    <dbReference type="NCBI Taxonomy" id="202257"/>
    <lineage>
        <taxon>Eukaryota</taxon>
        <taxon>Metazoa</taxon>
        <taxon>Chordata</taxon>
        <taxon>Craniata</taxon>
        <taxon>Vertebrata</taxon>
        <taxon>Euteleostomi</taxon>
        <taxon>Mammalia</taxon>
        <taxon>Eutheria</taxon>
        <taxon>Laurasiatheria</taxon>
        <taxon>Eulipotyphla</taxon>
        <taxon>Talpidae</taxon>
        <taxon>Galemys</taxon>
    </lineage>
</organism>
<proteinExistence type="inferred from homology"/>
<protein>
    <submittedName>
        <fullName evidence="11">Putative claudin-25</fullName>
    </submittedName>
</protein>
<evidence type="ECO:0000256" key="2">
    <source>
        <dbReference type="ARBA" id="ARBA00004651"/>
    </source>
</evidence>
<dbReference type="EMBL" id="JAGFMF010011596">
    <property type="protein sequence ID" value="KAG8519761.1"/>
    <property type="molecule type" value="Genomic_DNA"/>
</dbReference>
<comment type="subcellular location">
    <subcellularLocation>
        <location evidence="1">Cell junction</location>
        <location evidence="1">Tight junction</location>
    </subcellularLocation>
    <subcellularLocation>
        <location evidence="2">Cell membrane</location>
        <topology evidence="2">Multi-pass membrane protein</topology>
    </subcellularLocation>
</comment>
<dbReference type="AlphaFoldDB" id="A0A8J6AE77"/>
<evidence type="ECO:0000256" key="10">
    <source>
        <dbReference type="SAM" id="Phobius"/>
    </source>
</evidence>
<dbReference type="Pfam" id="PF00822">
    <property type="entry name" value="PMP22_Claudin"/>
    <property type="match status" value="1"/>
</dbReference>
<dbReference type="Gene3D" id="1.20.140.150">
    <property type="match status" value="1"/>
</dbReference>
<dbReference type="GO" id="GO:0005198">
    <property type="term" value="F:structural molecule activity"/>
    <property type="evidence" value="ECO:0007669"/>
    <property type="project" value="InterPro"/>
</dbReference>
<dbReference type="PRINTS" id="PR01077">
    <property type="entry name" value="CLAUDIN"/>
</dbReference>
<dbReference type="GO" id="GO:0005923">
    <property type="term" value="C:bicellular tight junction"/>
    <property type="evidence" value="ECO:0007669"/>
    <property type="project" value="UniProtKB-SubCell"/>
</dbReference>
<gene>
    <name evidence="11" type="ORF">J0S82_016504</name>
</gene>
<evidence type="ECO:0000256" key="8">
    <source>
        <dbReference type="ARBA" id="ARBA00022989"/>
    </source>
</evidence>
<keyword evidence="5" id="KW-1003">Cell membrane</keyword>
<comment type="caution">
    <text evidence="11">The sequence shown here is derived from an EMBL/GenBank/DDBJ whole genome shotgun (WGS) entry which is preliminary data.</text>
</comment>
<keyword evidence="4" id="KW-0796">Tight junction</keyword>
<evidence type="ECO:0000256" key="9">
    <source>
        <dbReference type="ARBA" id="ARBA00023136"/>
    </source>
</evidence>
<feature type="transmembrane region" description="Helical" evidence="10">
    <location>
        <begin position="198"/>
        <end position="218"/>
    </location>
</feature>
<keyword evidence="7" id="KW-0965">Cell junction</keyword>
<keyword evidence="8 10" id="KW-1133">Transmembrane helix</keyword>
<dbReference type="PANTHER" id="PTHR12002">
    <property type="entry name" value="CLAUDIN"/>
    <property type="match status" value="1"/>
</dbReference>